<dbReference type="SUPFAM" id="SSF55073">
    <property type="entry name" value="Nucleotide cyclase"/>
    <property type="match status" value="1"/>
</dbReference>
<keyword evidence="3" id="KW-0472">Membrane</keyword>
<dbReference type="GO" id="GO:0052621">
    <property type="term" value="F:diguanylate cyclase activity"/>
    <property type="evidence" value="ECO:0007669"/>
    <property type="project" value="UniProtKB-EC"/>
</dbReference>
<evidence type="ECO:0000256" key="3">
    <source>
        <dbReference type="SAM" id="Phobius"/>
    </source>
</evidence>
<keyword evidence="3" id="KW-0812">Transmembrane</keyword>
<dbReference type="Gene3D" id="3.30.70.270">
    <property type="match status" value="1"/>
</dbReference>
<comment type="catalytic activity">
    <reaction evidence="2">
        <text>2 GTP = 3',3'-c-di-GMP + 2 diphosphate</text>
        <dbReference type="Rhea" id="RHEA:24898"/>
        <dbReference type="ChEBI" id="CHEBI:33019"/>
        <dbReference type="ChEBI" id="CHEBI:37565"/>
        <dbReference type="ChEBI" id="CHEBI:58805"/>
        <dbReference type="EC" id="2.7.7.65"/>
    </reaction>
</comment>
<dbReference type="PANTHER" id="PTHR45138">
    <property type="entry name" value="REGULATORY COMPONENTS OF SENSORY TRANSDUCTION SYSTEM"/>
    <property type="match status" value="1"/>
</dbReference>
<dbReference type="Pfam" id="PF00990">
    <property type="entry name" value="GGDEF"/>
    <property type="match status" value="1"/>
</dbReference>
<feature type="domain" description="GGDEF" evidence="4">
    <location>
        <begin position="138"/>
        <end position="269"/>
    </location>
</feature>
<dbReference type="CDD" id="cd01949">
    <property type="entry name" value="GGDEF"/>
    <property type="match status" value="1"/>
</dbReference>
<dbReference type="GO" id="GO:0005886">
    <property type="term" value="C:plasma membrane"/>
    <property type="evidence" value="ECO:0007669"/>
    <property type="project" value="TreeGrafter"/>
</dbReference>
<protein>
    <recommendedName>
        <fullName evidence="1">diguanylate cyclase</fullName>
        <ecNumber evidence="1">2.7.7.65</ecNumber>
    </recommendedName>
</protein>
<feature type="transmembrane region" description="Helical" evidence="3">
    <location>
        <begin position="64"/>
        <end position="87"/>
    </location>
</feature>
<feature type="transmembrane region" description="Helical" evidence="3">
    <location>
        <begin position="20"/>
        <end position="44"/>
    </location>
</feature>
<evidence type="ECO:0000313" key="6">
    <source>
        <dbReference type="Proteomes" id="UP000230859"/>
    </source>
</evidence>
<dbReference type="InterPro" id="IPR000160">
    <property type="entry name" value="GGDEF_dom"/>
</dbReference>
<proteinExistence type="predicted"/>
<dbReference type="NCBIfam" id="TIGR00254">
    <property type="entry name" value="GGDEF"/>
    <property type="match status" value="1"/>
</dbReference>
<dbReference type="EMBL" id="PCVY01000076">
    <property type="protein sequence ID" value="PIQ85060.1"/>
    <property type="molecule type" value="Genomic_DNA"/>
</dbReference>
<dbReference type="FunFam" id="3.30.70.270:FF:000001">
    <property type="entry name" value="Diguanylate cyclase domain protein"/>
    <property type="match status" value="1"/>
</dbReference>
<dbReference type="AlphaFoldDB" id="A0A2H0LKW4"/>
<dbReference type="InterPro" id="IPR043128">
    <property type="entry name" value="Rev_trsase/Diguanyl_cyclase"/>
</dbReference>
<evidence type="ECO:0000256" key="1">
    <source>
        <dbReference type="ARBA" id="ARBA00012528"/>
    </source>
</evidence>
<accession>A0A2H0LKW4</accession>
<reference evidence="5 6" key="1">
    <citation type="submission" date="2017-09" db="EMBL/GenBank/DDBJ databases">
        <title>Depth-based differentiation of microbial function through sediment-hosted aquifers and enrichment of novel symbionts in the deep terrestrial subsurface.</title>
        <authorList>
            <person name="Probst A.J."/>
            <person name="Ladd B."/>
            <person name="Jarett J.K."/>
            <person name="Geller-Mcgrath D.E."/>
            <person name="Sieber C.M."/>
            <person name="Emerson J.B."/>
            <person name="Anantharaman K."/>
            <person name="Thomas B.C."/>
            <person name="Malmstrom R."/>
            <person name="Stieglmeier M."/>
            <person name="Klingl A."/>
            <person name="Woyke T."/>
            <person name="Ryan C.M."/>
            <person name="Banfield J.F."/>
        </authorList>
    </citation>
    <scope>NUCLEOTIDE SEQUENCE [LARGE SCALE GENOMIC DNA]</scope>
    <source>
        <strain evidence="5">CG11_big_fil_rev_8_21_14_0_20_45_26</strain>
    </source>
</reference>
<dbReference type="GO" id="GO:0043709">
    <property type="term" value="P:cell adhesion involved in single-species biofilm formation"/>
    <property type="evidence" value="ECO:0007669"/>
    <property type="project" value="TreeGrafter"/>
</dbReference>
<gene>
    <name evidence="5" type="ORF">COV74_10715</name>
</gene>
<comment type="caution">
    <text evidence="5">The sequence shown here is derived from an EMBL/GenBank/DDBJ whole genome shotgun (WGS) entry which is preliminary data.</text>
</comment>
<dbReference type="PANTHER" id="PTHR45138:SF9">
    <property type="entry name" value="DIGUANYLATE CYCLASE DGCM-RELATED"/>
    <property type="match status" value="1"/>
</dbReference>
<dbReference type="PROSITE" id="PS50887">
    <property type="entry name" value="GGDEF"/>
    <property type="match status" value="1"/>
</dbReference>
<evidence type="ECO:0000259" key="4">
    <source>
        <dbReference type="PROSITE" id="PS50887"/>
    </source>
</evidence>
<dbReference type="GO" id="GO:1902201">
    <property type="term" value="P:negative regulation of bacterial-type flagellum-dependent cell motility"/>
    <property type="evidence" value="ECO:0007669"/>
    <property type="project" value="TreeGrafter"/>
</dbReference>
<evidence type="ECO:0000256" key="2">
    <source>
        <dbReference type="ARBA" id="ARBA00034247"/>
    </source>
</evidence>
<dbReference type="InterPro" id="IPR029787">
    <property type="entry name" value="Nucleotide_cyclase"/>
</dbReference>
<name>A0A2H0LKW4_9BACT</name>
<dbReference type="EC" id="2.7.7.65" evidence="1"/>
<keyword evidence="3" id="KW-1133">Transmembrane helix</keyword>
<sequence>MGRTRHSRLKQTVSYQTQGIFLGILLGLGAPLGGFLIQWILHWFLTGSSDNLWIQSEFEKHSFFYTYMTASTPIVFSLFGYGLGVLLDRLAYQKQNLEVVNVVLRGQSISDDMTGLYNHRHMMDQADKELERMCRYARPLVFMMIDIDNFKSINDQYGHLTGDQILREMAFLLRDNVRKIDIVGRYGGDEFLVILPEATLTSAFKVAEKIREHVDAFQFCKPNLFLSMTLSVGLAAVHGDCDMTRDRLINLADQALLRAKRQGKNFISS</sequence>
<dbReference type="SMART" id="SM00267">
    <property type="entry name" value="GGDEF"/>
    <property type="match status" value="1"/>
</dbReference>
<dbReference type="Proteomes" id="UP000230859">
    <property type="component" value="Unassembled WGS sequence"/>
</dbReference>
<evidence type="ECO:0000313" key="5">
    <source>
        <dbReference type="EMBL" id="PIQ85060.1"/>
    </source>
</evidence>
<organism evidence="5 6">
    <name type="scientific">Candidatus Abzuiibacterium crystallinum</name>
    <dbReference type="NCBI Taxonomy" id="1974748"/>
    <lineage>
        <taxon>Bacteria</taxon>
        <taxon>Pseudomonadati</taxon>
        <taxon>Candidatus Omnitrophota</taxon>
        <taxon>Candidatus Abzuiibacterium</taxon>
    </lineage>
</organism>
<dbReference type="InterPro" id="IPR050469">
    <property type="entry name" value="Diguanylate_Cyclase"/>
</dbReference>